<dbReference type="PROSITE" id="PS51087">
    <property type="entry name" value="APAG"/>
    <property type="match status" value="1"/>
</dbReference>
<dbReference type="EMBL" id="LFYR01000728">
    <property type="protein sequence ID" value="KMZ70518.1"/>
    <property type="molecule type" value="Genomic_DNA"/>
</dbReference>
<feature type="compositionally biased region" description="Low complexity" evidence="1">
    <location>
        <begin position="49"/>
        <end position="59"/>
    </location>
</feature>
<evidence type="ECO:0000313" key="4">
    <source>
        <dbReference type="EMBL" id="KMZ70518.1"/>
    </source>
</evidence>
<dbReference type="Gene3D" id="2.60.40.1470">
    <property type="entry name" value="ApaG domain"/>
    <property type="match status" value="1"/>
</dbReference>
<comment type="caution">
    <text evidence="4">The sequence shown here is derived from an EMBL/GenBank/DDBJ whole genome shotgun (WGS) entry which is preliminary data.</text>
</comment>
<evidence type="ECO:0000259" key="2">
    <source>
        <dbReference type="PROSITE" id="PS50151"/>
    </source>
</evidence>
<proteinExistence type="predicted"/>
<gene>
    <name evidence="4" type="ORF">ZOSMA_19G01060</name>
</gene>
<dbReference type="InterPro" id="IPR007474">
    <property type="entry name" value="ApaG_domain"/>
</dbReference>
<accession>A0A0K9PN66</accession>
<dbReference type="InterPro" id="IPR050718">
    <property type="entry name" value="ApaG-like"/>
</dbReference>
<name>A0A0K9PN66_ZOSMR</name>
<dbReference type="InterPro" id="IPR036767">
    <property type="entry name" value="ApaG_sf"/>
</dbReference>
<dbReference type="PANTHER" id="PTHR47191:SF2">
    <property type="entry name" value="OS05G0170800 PROTEIN"/>
    <property type="match status" value="1"/>
</dbReference>
<feature type="domain" description="UVR" evidence="2">
    <location>
        <begin position="100"/>
        <end position="135"/>
    </location>
</feature>
<dbReference type="OrthoDB" id="2305498at2759"/>
<dbReference type="AlphaFoldDB" id="A0A0K9PN66"/>
<feature type="domain" description="ApaG" evidence="3">
    <location>
        <begin position="143"/>
        <end position="270"/>
    </location>
</feature>
<reference evidence="5" key="1">
    <citation type="journal article" date="2016" name="Nature">
        <title>The genome of the seagrass Zostera marina reveals angiosperm adaptation to the sea.</title>
        <authorList>
            <person name="Olsen J.L."/>
            <person name="Rouze P."/>
            <person name="Verhelst B."/>
            <person name="Lin Y.-C."/>
            <person name="Bayer T."/>
            <person name="Collen J."/>
            <person name="Dattolo E."/>
            <person name="De Paoli E."/>
            <person name="Dittami S."/>
            <person name="Maumus F."/>
            <person name="Michel G."/>
            <person name="Kersting A."/>
            <person name="Lauritano C."/>
            <person name="Lohaus R."/>
            <person name="Toepel M."/>
            <person name="Tonon T."/>
            <person name="Vanneste K."/>
            <person name="Amirebrahimi M."/>
            <person name="Brakel J."/>
            <person name="Bostroem C."/>
            <person name="Chovatia M."/>
            <person name="Grimwood J."/>
            <person name="Jenkins J.W."/>
            <person name="Jueterbock A."/>
            <person name="Mraz A."/>
            <person name="Stam W.T."/>
            <person name="Tice H."/>
            <person name="Bornberg-Bauer E."/>
            <person name="Green P.J."/>
            <person name="Pearson G.A."/>
            <person name="Procaccini G."/>
            <person name="Duarte C.M."/>
            <person name="Schmutz J."/>
            <person name="Reusch T.B.H."/>
            <person name="Van de Peer Y."/>
        </authorList>
    </citation>
    <scope>NUCLEOTIDE SEQUENCE [LARGE SCALE GENOMIC DNA]</scope>
    <source>
        <strain evidence="5">cv. Finnish</strain>
    </source>
</reference>
<dbReference type="Proteomes" id="UP000036987">
    <property type="component" value="Unassembled WGS sequence"/>
</dbReference>
<evidence type="ECO:0000313" key="5">
    <source>
        <dbReference type="Proteomes" id="UP000036987"/>
    </source>
</evidence>
<sequence length="277" mass="31642">MQSLGLKINAIQNPFDLKSIGKSQWIRILHRKPGIIACSSTDDGEGVDRNGNGNGRDSNSFFSRRETYSLLKQQLSVAARFENYKEAARIRDSLRSFEEEEPVLRLRRLLKEAIEEERFQDASKYRDELLILAPYFHLKSSSDCTTAGIRVQVRSVYIEGRSQPIKNEYFFAYRIRITNNSDRPVQLLRRHWIITDVCGKTENYWGNGIIGGQPVIYPRTGFEYSSACPLHTSSGRMEGDFEMKHIDTIGLATFNVSIAPFSLTILEVEDDDADITM</sequence>
<evidence type="ECO:0000256" key="1">
    <source>
        <dbReference type="SAM" id="MobiDB-lite"/>
    </source>
</evidence>
<evidence type="ECO:0000259" key="3">
    <source>
        <dbReference type="PROSITE" id="PS51087"/>
    </source>
</evidence>
<dbReference type="InterPro" id="IPR001943">
    <property type="entry name" value="UVR_dom"/>
</dbReference>
<protein>
    <submittedName>
        <fullName evidence="4">Protein ApaG</fullName>
    </submittedName>
</protein>
<keyword evidence="5" id="KW-1185">Reference proteome</keyword>
<dbReference type="OMA" id="CEDSARN"/>
<dbReference type="PROSITE" id="PS50151">
    <property type="entry name" value="UVR"/>
    <property type="match status" value="1"/>
</dbReference>
<organism evidence="4 5">
    <name type="scientific">Zostera marina</name>
    <name type="common">Eelgrass</name>
    <dbReference type="NCBI Taxonomy" id="29655"/>
    <lineage>
        <taxon>Eukaryota</taxon>
        <taxon>Viridiplantae</taxon>
        <taxon>Streptophyta</taxon>
        <taxon>Embryophyta</taxon>
        <taxon>Tracheophyta</taxon>
        <taxon>Spermatophyta</taxon>
        <taxon>Magnoliopsida</taxon>
        <taxon>Liliopsida</taxon>
        <taxon>Zosteraceae</taxon>
        <taxon>Zostera</taxon>
    </lineage>
</organism>
<dbReference type="STRING" id="29655.A0A0K9PN66"/>
<dbReference type="PANTHER" id="PTHR47191">
    <property type="entry name" value="OS05G0170800 PROTEIN"/>
    <property type="match status" value="1"/>
</dbReference>
<dbReference type="Pfam" id="PF04379">
    <property type="entry name" value="DUF525"/>
    <property type="match status" value="1"/>
</dbReference>
<dbReference type="SUPFAM" id="SSF110069">
    <property type="entry name" value="ApaG-like"/>
    <property type="match status" value="1"/>
</dbReference>
<feature type="region of interest" description="Disordered" evidence="1">
    <location>
        <begin position="40"/>
        <end position="59"/>
    </location>
</feature>
<dbReference type="NCBIfam" id="NF003967">
    <property type="entry name" value="PRK05461.1"/>
    <property type="match status" value="1"/>
</dbReference>